<dbReference type="SUPFAM" id="SSF47923">
    <property type="entry name" value="Ypt/Rab-GAP domain of gyp1p"/>
    <property type="match status" value="2"/>
</dbReference>
<feature type="domain" description="Rab-GAP TBC" evidence="2">
    <location>
        <begin position="86"/>
        <end position="273"/>
    </location>
</feature>
<dbReference type="AlphaFoldDB" id="A0A913WV82"/>
<dbReference type="InterPro" id="IPR000195">
    <property type="entry name" value="Rab-GAP-TBC_dom"/>
</dbReference>
<accession>A0A913WV82</accession>
<dbReference type="PANTHER" id="PTHR47219">
    <property type="entry name" value="RAB GTPASE-ACTIVATING PROTEIN 1-LIKE"/>
    <property type="match status" value="1"/>
</dbReference>
<dbReference type="KEGG" id="epa:110233656"/>
<dbReference type="GO" id="GO:0005886">
    <property type="term" value="C:plasma membrane"/>
    <property type="evidence" value="ECO:0007669"/>
    <property type="project" value="UniProtKB-ARBA"/>
</dbReference>
<proteinExistence type="predicted"/>
<dbReference type="InterPro" id="IPR035969">
    <property type="entry name" value="Rab-GAP_TBC_sf"/>
</dbReference>
<dbReference type="FunFam" id="1.10.10.750:FF:000001">
    <property type="entry name" value="TBC1 domain family member 10A"/>
    <property type="match status" value="1"/>
</dbReference>
<dbReference type="PROSITE" id="PS50086">
    <property type="entry name" value="TBC_RABGAP"/>
    <property type="match status" value="1"/>
</dbReference>
<reference evidence="3" key="1">
    <citation type="submission" date="2022-11" db="UniProtKB">
        <authorList>
            <consortium name="EnsemblMetazoa"/>
        </authorList>
    </citation>
    <scope>IDENTIFICATION</scope>
</reference>
<dbReference type="OrthoDB" id="159449at2759"/>
<dbReference type="GO" id="GO:0031267">
    <property type="term" value="F:small GTPase binding"/>
    <property type="evidence" value="ECO:0007669"/>
    <property type="project" value="TreeGrafter"/>
</dbReference>
<dbReference type="InterPro" id="IPR050302">
    <property type="entry name" value="Rab_GAP_TBC_domain"/>
</dbReference>
<dbReference type="GeneID" id="110233656"/>
<dbReference type="Pfam" id="PF00566">
    <property type="entry name" value="RabGAP-TBC"/>
    <property type="match status" value="1"/>
</dbReference>
<evidence type="ECO:0000256" key="1">
    <source>
        <dbReference type="ARBA" id="ARBA00022468"/>
    </source>
</evidence>
<dbReference type="GO" id="GO:0005096">
    <property type="term" value="F:GTPase activator activity"/>
    <property type="evidence" value="ECO:0007669"/>
    <property type="project" value="UniProtKB-KW"/>
</dbReference>
<evidence type="ECO:0000259" key="2">
    <source>
        <dbReference type="PROSITE" id="PS50086"/>
    </source>
</evidence>
<sequence length="350" mass="40661">MEFYEPSGVRLNAIRRLDPDNVEDEVETGPEIDRYGFVGDHKQASETTLPVEVLRERELKWIEMLKDWDKWVLKKFKKVKERCRKGIPPSVRGKAWQCLTGSNLKAQENPGLFDRLDAKSSPEWESDIRKDLCRTFPYHGLFSDKDGQGQSDLFRILKAYSLYDQQTGYCQAMAPVAAVLLMHMTAEEAFWTLVMICEKYIHGYYEPKLEAIKLDAAIFEGLLEKTLPQVSKHMKTHRIDALMYMTEWFMCILARNIPFATVLRVWDMFFCEGIKVIFRTSLAMVKLILTPKVLPQCPGLFETTEKFRHLENMQEDVLIPVSLSLKLSAKDMRKEHEHQVSNQSKGSNKR</sequence>
<protein>
    <recommendedName>
        <fullName evidence="2">Rab-GAP TBC domain-containing protein</fullName>
    </recommendedName>
</protein>
<dbReference type="Proteomes" id="UP000887567">
    <property type="component" value="Unplaced"/>
</dbReference>
<dbReference type="FunFam" id="1.10.8.270:FF:000007">
    <property type="entry name" value="TBC1 domain family member 10A"/>
    <property type="match status" value="1"/>
</dbReference>
<dbReference type="Gene3D" id="1.10.10.750">
    <property type="entry name" value="Ypt/Rab-GAP domain of gyp1p, domain 1"/>
    <property type="match status" value="1"/>
</dbReference>
<keyword evidence="1" id="KW-0343">GTPase activation</keyword>
<dbReference type="SMART" id="SM00164">
    <property type="entry name" value="TBC"/>
    <property type="match status" value="1"/>
</dbReference>
<dbReference type="PANTHER" id="PTHR47219:SF4">
    <property type="entry name" value="TBC1 DOMAIN FAMILY MEMBER 10A"/>
    <property type="match status" value="1"/>
</dbReference>
<evidence type="ECO:0000313" key="3">
    <source>
        <dbReference type="EnsemblMetazoa" id="XP_020894628.1"/>
    </source>
</evidence>
<evidence type="ECO:0000313" key="4">
    <source>
        <dbReference type="Proteomes" id="UP000887567"/>
    </source>
</evidence>
<dbReference type="RefSeq" id="XP_020894628.1">
    <property type="nucleotide sequence ID" value="XM_021038969.2"/>
</dbReference>
<keyword evidence="4" id="KW-1185">Reference proteome</keyword>
<name>A0A913WV82_EXADI</name>
<dbReference type="Gene3D" id="1.10.472.80">
    <property type="entry name" value="Ypt/Rab-GAP domain of gyp1p, domain 3"/>
    <property type="match status" value="1"/>
</dbReference>
<dbReference type="OMA" id="QICHKYL"/>
<organism evidence="3 4">
    <name type="scientific">Exaiptasia diaphana</name>
    <name type="common">Tropical sea anemone</name>
    <name type="synonym">Aiptasia pulchella</name>
    <dbReference type="NCBI Taxonomy" id="2652724"/>
    <lineage>
        <taxon>Eukaryota</taxon>
        <taxon>Metazoa</taxon>
        <taxon>Cnidaria</taxon>
        <taxon>Anthozoa</taxon>
        <taxon>Hexacorallia</taxon>
        <taxon>Actiniaria</taxon>
        <taxon>Aiptasiidae</taxon>
        <taxon>Exaiptasia</taxon>
    </lineage>
</organism>
<dbReference type="Gene3D" id="1.10.8.270">
    <property type="entry name" value="putative rabgap domain of human tbc1 domain family member 14 like domains"/>
    <property type="match status" value="1"/>
</dbReference>
<dbReference type="EnsemblMetazoa" id="XM_021038969.2">
    <property type="protein sequence ID" value="XP_020894628.1"/>
    <property type="gene ID" value="LOC110233656"/>
</dbReference>
<dbReference type="FunFam" id="1.10.472.80:FF:000008">
    <property type="entry name" value="TBC1 domain family member 10A"/>
    <property type="match status" value="1"/>
</dbReference>